<feature type="region of interest" description="Disordered" evidence="2">
    <location>
        <begin position="45"/>
        <end position="69"/>
    </location>
</feature>
<evidence type="ECO:0000313" key="4">
    <source>
        <dbReference type="Proteomes" id="UP001642520"/>
    </source>
</evidence>
<evidence type="ECO:0000256" key="1">
    <source>
        <dbReference type="SAM" id="Coils"/>
    </source>
</evidence>
<dbReference type="PANTHER" id="PTHR21588">
    <property type="entry name" value="COILED-COIL-HELIX-COILED-COIL-HELIX DOMAIN CONTAINING 6"/>
    <property type="match status" value="1"/>
</dbReference>
<organism evidence="3 4">
    <name type="scientific">Xylocopa violacea</name>
    <name type="common">Violet carpenter bee</name>
    <name type="synonym">Apis violacea</name>
    <dbReference type="NCBI Taxonomy" id="135666"/>
    <lineage>
        <taxon>Eukaryota</taxon>
        <taxon>Metazoa</taxon>
        <taxon>Ecdysozoa</taxon>
        <taxon>Arthropoda</taxon>
        <taxon>Hexapoda</taxon>
        <taxon>Insecta</taxon>
        <taxon>Pterygota</taxon>
        <taxon>Neoptera</taxon>
        <taxon>Endopterygota</taxon>
        <taxon>Hymenoptera</taxon>
        <taxon>Apocrita</taxon>
        <taxon>Aculeata</taxon>
        <taxon>Apoidea</taxon>
        <taxon>Anthophila</taxon>
        <taxon>Apidae</taxon>
        <taxon>Xylocopa</taxon>
        <taxon>Xylocopa</taxon>
    </lineage>
</organism>
<accession>A0ABP1N8M3</accession>
<sequence>MGSGQSTRKLTIDNEEESLIELSESVAERITQQMNKANAVDVNEVRSSTLMESSPKRASSLSQSGDMPVNSDYYPQLTLTALKIQQQKEQELHNQNNYWQKRLENLEQKHSRINDIIDAEYKKAAEQLYSNAKKTVNIQDTIQPCQSSSGKVLKCYQDHPKEILKCSTLVEEFSNCVDQRRARVIAARC</sequence>
<evidence type="ECO:0008006" key="5">
    <source>
        <dbReference type="Google" id="ProtNLM"/>
    </source>
</evidence>
<proteinExistence type="predicted"/>
<comment type="caution">
    <text evidence="3">The sequence shown here is derived from an EMBL/GenBank/DDBJ whole genome shotgun (WGS) entry which is preliminary data.</text>
</comment>
<feature type="compositionally biased region" description="Polar residues" evidence="2">
    <location>
        <begin position="45"/>
        <end position="65"/>
    </location>
</feature>
<evidence type="ECO:0000256" key="2">
    <source>
        <dbReference type="SAM" id="MobiDB-lite"/>
    </source>
</evidence>
<name>A0ABP1N8M3_XYLVO</name>
<dbReference type="InterPro" id="IPR052632">
    <property type="entry name" value="MICOS_subunit_Mic19"/>
</dbReference>
<protein>
    <recommendedName>
        <fullName evidence="5">MICOS complex subunit MIC19</fullName>
    </recommendedName>
</protein>
<reference evidence="3 4" key="1">
    <citation type="submission" date="2024-08" db="EMBL/GenBank/DDBJ databases">
        <authorList>
            <person name="Will J Nash"/>
            <person name="Angela Man"/>
            <person name="Seanna McTaggart"/>
            <person name="Kendall Baker"/>
            <person name="Tom Barker"/>
            <person name="Leah Catchpole"/>
            <person name="Alex Durrant"/>
            <person name="Karim Gharbi"/>
            <person name="Naomi Irish"/>
            <person name="Gemy Kaithakottil"/>
            <person name="Debby Ku"/>
            <person name="Aaliyah Providence"/>
            <person name="Felix Shaw"/>
            <person name="David Swarbreck"/>
            <person name="Chris Watkins"/>
            <person name="Ann M. McCartney"/>
            <person name="Giulio Formenti"/>
            <person name="Alice Mouton"/>
            <person name="Noel Vella"/>
            <person name="Bjorn M von Reumont"/>
            <person name="Adriana Vella"/>
            <person name="Wilfried Haerty"/>
        </authorList>
    </citation>
    <scope>NUCLEOTIDE SEQUENCE [LARGE SCALE GENOMIC DNA]</scope>
</reference>
<dbReference type="PANTHER" id="PTHR21588:SF18">
    <property type="entry name" value="MICOS COMPLEX SUBUNIT MIC19"/>
    <property type="match status" value="1"/>
</dbReference>
<dbReference type="EMBL" id="CAXAJV020001288">
    <property type="protein sequence ID" value="CAL7937346.1"/>
    <property type="molecule type" value="Genomic_DNA"/>
</dbReference>
<keyword evidence="1" id="KW-0175">Coiled coil</keyword>
<evidence type="ECO:0000313" key="3">
    <source>
        <dbReference type="EMBL" id="CAL7937346.1"/>
    </source>
</evidence>
<gene>
    <name evidence="3" type="ORF">XYLVIOL_LOCUS2644</name>
</gene>
<feature type="coiled-coil region" evidence="1">
    <location>
        <begin position="89"/>
        <end position="123"/>
    </location>
</feature>
<keyword evidence="4" id="KW-1185">Reference proteome</keyword>
<dbReference type="Proteomes" id="UP001642520">
    <property type="component" value="Unassembled WGS sequence"/>
</dbReference>